<dbReference type="AlphaFoldDB" id="A0A6A5VQ99"/>
<keyword evidence="2" id="KW-1133">Transmembrane helix</keyword>
<organism evidence="3 4">
    <name type="scientific">Bimuria novae-zelandiae CBS 107.79</name>
    <dbReference type="NCBI Taxonomy" id="1447943"/>
    <lineage>
        <taxon>Eukaryota</taxon>
        <taxon>Fungi</taxon>
        <taxon>Dikarya</taxon>
        <taxon>Ascomycota</taxon>
        <taxon>Pezizomycotina</taxon>
        <taxon>Dothideomycetes</taxon>
        <taxon>Pleosporomycetidae</taxon>
        <taxon>Pleosporales</taxon>
        <taxon>Massarineae</taxon>
        <taxon>Didymosphaeriaceae</taxon>
        <taxon>Bimuria</taxon>
    </lineage>
</organism>
<proteinExistence type="predicted"/>
<evidence type="ECO:0000313" key="3">
    <source>
        <dbReference type="EMBL" id="KAF1979421.1"/>
    </source>
</evidence>
<feature type="compositionally biased region" description="Polar residues" evidence="1">
    <location>
        <begin position="125"/>
        <end position="134"/>
    </location>
</feature>
<dbReference type="Proteomes" id="UP000800036">
    <property type="component" value="Unassembled WGS sequence"/>
</dbReference>
<protein>
    <recommendedName>
        <fullName evidence="5">Adhesin domain-containing protein</fullName>
    </recommendedName>
</protein>
<keyword evidence="4" id="KW-1185">Reference proteome</keyword>
<gene>
    <name evidence="3" type="ORF">BU23DRAFT_447892</name>
</gene>
<evidence type="ECO:0000256" key="2">
    <source>
        <dbReference type="SAM" id="Phobius"/>
    </source>
</evidence>
<reference evidence="3" key="1">
    <citation type="journal article" date="2020" name="Stud. Mycol.">
        <title>101 Dothideomycetes genomes: a test case for predicting lifestyles and emergence of pathogens.</title>
        <authorList>
            <person name="Haridas S."/>
            <person name="Albert R."/>
            <person name="Binder M."/>
            <person name="Bloem J."/>
            <person name="Labutti K."/>
            <person name="Salamov A."/>
            <person name="Andreopoulos B."/>
            <person name="Baker S."/>
            <person name="Barry K."/>
            <person name="Bills G."/>
            <person name="Bluhm B."/>
            <person name="Cannon C."/>
            <person name="Castanera R."/>
            <person name="Culley D."/>
            <person name="Daum C."/>
            <person name="Ezra D."/>
            <person name="Gonzalez J."/>
            <person name="Henrissat B."/>
            <person name="Kuo A."/>
            <person name="Liang C."/>
            <person name="Lipzen A."/>
            <person name="Lutzoni F."/>
            <person name="Magnuson J."/>
            <person name="Mondo S."/>
            <person name="Nolan M."/>
            <person name="Ohm R."/>
            <person name="Pangilinan J."/>
            <person name="Park H.-J."/>
            <person name="Ramirez L."/>
            <person name="Alfaro M."/>
            <person name="Sun H."/>
            <person name="Tritt A."/>
            <person name="Yoshinaga Y."/>
            <person name="Zwiers L.-H."/>
            <person name="Turgeon B."/>
            <person name="Goodwin S."/>
            <person name="Spatafora J."/>
            <person name="Crous P."/>
            <person name="Grigoriev I."/>
        </authorList>
    </citation>
    <scope>NUCLEOTIDE SEQUENCE</scope>
    <source>
        <strain evidence="3">CBS 107.79</strain>
    </source>
</reference>
<dbReference type="EMBL" id="ML976658">
    <property type="protein sequence ID" value="KAF1979421.1"/>
    <property type="molecule type" value="Genomic_DNA"/>
</dbReference>
<evidence type="ECO:0000256" key="1">
    <source>
        <dbReference type="SAM" id="MobiDB-lite"/>
    </source>
</evidence>
<evidence type="ECO:0008006" key="5">
    <source>
        <dbReference type="Google" id="ProtNLM"/>
    </source>
</evidence>
<keyword evidence="2" id="KW-0472">Membrane</keyword>
<name>A0A6A5VQ99_9PLEO</name>
<evidence type="ECO:0000313" key="4">
    <source>
        <dbReference type="Proteomes" id="UP000800036"/>
    </source>
</evidence>
<dbReference type="OrthoDB" id="3539644at2759"/>
<feature type="transmembrane region" description="Helical" evidence="2">
    <location>
        <begin position="96"/>
        <end position="116"/>
    </location>
</feature>
<sequence length="541" mass="58404">MYIDTDAANAAAKKPRITVESSPEYREEATPLLETFVGQDAPPSYLEATTPMWWRGEGVGLLNEGPAVMTPLQEDGHKDGRYRRRSFKEFFSRKRVRWSAAIVAVIILVVIIAALASKRDKSTLITPTPAQPAQSGLPLPSRPAKGKESFPIRWPAACGKKNYNLKSEEMIFGKPSQLNIVEAVHQVDGPYKRVSGWIHVTRAPPEQAAGTIEAKLSYAISKTVDAASVKYSYTSTGLTIGDPSYPDGFDGIRQGDACLGISVVLYMAPGAKLENFNVRSTHLGMQIHNGVNFEVTSVTSITLTTGTLDATSFASRETRLETISGSISGKYALFDLLSVVTKTGSVNINVDPQEKAENGSAAALLYANTMSGSIRVDTERKNIPERDYVVNINSTAGSIDGTFIHGSDTKMTSVAGAINIDVLPYASGESSTNLRTKTTDGESNIKIRAPYSAPGKALTNLVSSHTSISGQIKLNYPQEWEGHLEGESVSGMLHLEGKDLELIRQDERPGMNLAEAKKGNGKSEMVFKTLNGACDVLVGRK</sequence>
<accession>A0A6A5VQ99</accession>
<feature type="region of interest" description="Disordered" evidence="1">
    <location>
        <begin position="125"/>
        <end position="148"/>
    </location>
</feature>
<keyword evidence="2" id="KW-0812">Transmembrane</keyword>